<proteinExistence type="predicted"/>
<name>A0AA46RKY5_9VIRU</name>
<dbReference type="Proteomes" id="UP001157400">
    <property type="component" value="Segment"/>
</dbReference>
<protein>
    <submittedName>
        <fullName evidence="1">Major capsid protein</fullName>
    </submittedName>
</protein>
<reference evidence="1" key="1">
    <citation type="submission" date="2021-10" db="EMBL/GenBank/DDBJ databases">
        <authorList>
            <person name="Medvedeva S."/>
            <person name="Sun J."/>
            <person name="Yutin N."/>
            <person name="Koonin E.V."/>
            <person name="Nunoura T."/>
            <person name="Rinke C."/>
            <person name="Krupovic M."/>
        </authorList>
    </citation>
    <scope>NUCLEOTIDE SEQUENCE</scope>
    <source>
        <strain evidence="1">SkuldV1</strain>
    </source>
</reference>
<evidence type="ECO:0000313" key="1">
    <source>
        <dbReference type="EMBL" id="UPO70972.1"/>
    </source>
</evidence>
<organism evidence="1 2">
    <name type="scientific">Lokiarchaeia virus SkuldV1</name>
    <dbReference type="NCBI Taxonomy" id="3058189"/>
    <lineage>
        <taxon>Viruses</taxon>
        <taxon>Varidnaviria</taxon>
        <taxon>Abadenavirae</taxon>
        <taxon>Produgelaviricota</taxon>
        <taxon>Belvinaviricetes</taxon>
        <taxon>Atroposvirales</taxon>
        <taxon>Skuldviridae</taxon>
        <taxon>Delusorvirus</taxon>
        <taxon>Delusorvirus hikurangiense</taxon>
    </lineage>
</organism>
<dbReference type="EMBL" id="OK558607">
    <property type="protein sequence ID" value="UPO70972.1"/>
    <property type="molecule type" value="Genomic_DNA"/>
</dbReference>
<sequence length="277" mass="30312">MSEQVIEIKTGIAFAESENKHVKIDNTFPIKKIVIIHNPGDFAGGSTGVLIANTILDNLRVFVHGKEVISLIGDVDVDTAPFAIQLMREANKLRNKVADADEYFEIDFPKAIGRGHNAYIDFRFNTIANMNDGDRTTYTGATIDIMVEVGTPGRLSLLRNCGKIVLGANTGRLPEFINPTEFGYKALNLMVLIEDDGTPSNTAIAKLELRKGSNIIREGSIPKLQELTKGKFSIALGTGFVWIPIKQAISASQLKLISQIDSAGTNIEVHWMLTSLK</sequence>
<keyword evidence="2" id="KW-1185">Reference proteome</keyword>
<accession>A0AA46RKY5</accession>
<gene>
    <name evidence="1" type="ORF">11324_00018</name>
</gene>
<evidence type="ECO:0000313" key="2">
    <source>
        <dbReference type="Proteomes" id="UP001157400"/>
    </source>
</evidence>